<dbReference type="AlphaFoldDB" id="A0AAW1SKJ0"/>
<comment type="cofactor">
    <cofactor evidence="1">
        <name>L-ascorbate</name>
        <dbReference type="ChEBI" id="CHEBI:38290"/>
    </cofactor>
</comment>
<evidence type="ECO:0000256" key="3">
    <source>
        <dbReference type="ARBA" id="ARBA00022964"/>
    </source>
</evidence>
<dbReference type="InterPro" id="IPR051559">
    <property type="entry name" value="HIF_prolyl_hydroxylases"/>
</dbReference>
<evidence type="ECO:0000313" key="8">
    <source>
        <dbReference type="Proteomes" id="UP001445335"/>
    </source>
</evidence>
<feature type="compositionally biased region" description="Basic and acidic residues" evidence="5">
    <location>
        <begin position="388"/>
        <end position="399"/>
    </location>
</feature>
<keyword evidence="2" id="KW-0847">Vitamin C</keyword>
<comment type="caution">
    <text evidence="7">The sequence shown here is derived from an EMBL/GenBank/DDBJ whole genome shotgun (WGS) entry which is preliminary data.</text>
</comment>
<dbReference type="GO" id="GO:0008198">
    <property type="term" value="F:ferrous iron binding"/>
    <property type="evidence" value="ECO:0007669"/>
    <property type="project" value="TreeGrafter"/>
</dbReference>
<dbReference type="GO" id="GO:0031418">
    <property type="term" value="F:L-ascorbic acid binding"/>
    <property type="evidence" value="ECO:0007669"/>
    <property type="project" value="UniProtKB-KW"/>
</dbReference>
<accession>A0AAW1SKJ0</accession>
<evidence type="ECO:0000256" key="1">
    <source>
        <dbReference type="ARBA" id="ARBA00001961"/>
    </source>
</evidence>
<dbReference type="SUPFAM" id="SSF51197">
    <property type="entry name" value="Clavaminate synthase-like"/>
    <property type="match status" value="1"/>
</dbReference>
<sequence length="453" mass="47361">MEAGGSAHGEADVDYDKNSLSSLATTASLSSRIASLAIFGEDKATRNYDINIETLGEGDEEEELVEVAEGDLMRELDQIEPALQVCARLFRAPGRSPPALKRLSWEQVDAFRQCGYVVVDNFVPRDLATRIRAETHVLQRQGRFTEASRFGLGSGAEEKRTVHYTDRSARGDHILWLHPGCPPAIGPGLAAAVQALQELQEDLTEAMTLRQRAAEYQLALYPGGGAQYVRHRDAFPDDGSEEQQRRVTAILYANPSWAPAHGGKLRLWPPRTSGGSGAAAAASAAGSASVRFSSGADANGDAGSHCGEPAEHVSDAWSHAMKLGSSDGGGSFADPASDTCSTHSEPHLPVGLGPSLLGAGSIASSMIAQASGGGSAAEGSSVDGDGSMDGHARHAREAAPEPAAGMERLEVGAEAVVDVAPLAGRLVLFLAGAVEHAVLPCQAERIALTAWCQ</sequence>
<keyword evidence="3" id="KW-0223">Dioxygenase</keyword>
<dbReference type="Gene3D" id="2.60.120.620">
    <property type="entry name" value="q2cbj1_9rhob like domain"/>
    <property type="match status" value="2"/>
</dbReference>
<protein>
    <recommendedName>
        <fullName evidence="6">Prolyl 4-hydroxylase alpha subunit domain-containing protein</fullName>
    </recommendedName>
</protein>
<dbReference type="Proteomes" id="UP001445335">
    <property type="component" value="Unassembled WGS sequence"/>
</dbReference>
<dbReference type="SMART" id="SM00702">
    <property type="entry name" value="P4Hc"/>
    <property type="match status" value="1"/>
</dbReference>
<evidence type="ECO:0000256" key="5">
    <source>
        <dbReference type="SAM" id="MobiDB-lite"/>
    </source>
</evidence>
<dbReference type="GO" id="GO:0031543">
    <property type="term" value="F:peptidyl-proline dioxygenase activity"/>
    <property type="evidence" value="ECO:0007669"/>
    <property type="project" value="TreeGrafter"/>
</dbReference>
<dbReference type="InterPro" id="IPR044862">
    <property type="entry name" value="Pro_4_hyd_alph_FE2OG_OXY"/>
</dbReference>
<keyword evidence="4" id="KW-0560">Oxidoreductase</keyword>
<dbReference type="PANTHER" id="PTHR12907:SF26">
    <property type="entry name" value="HIF PROLYL HYDROXYLASE, ISOFORM C"/>
    <property type="match status" value="1"/>
</dbReference>
<evidence type="ECO:0000313" key="7">
    <source>
        <dbReference type="EMBL" id="KAK9846598.1"/>
    </source>
</evidence>
<evidence type="ECO:0000256" key="2">
    <source>
        <dbReference type="ARBA" id="ARBA00022896"/>
    </source>
</evidence>
<keyword evidence="8" id="KW-1185">Reference proteome</keyword>
<dbReference type="PANTHER" id="PTHR12907">
    <property type="entry name" value="EGL NINE HOMOLOG-RELATED"/>
    <property type="match status" value="1"/>
</dbReference>
<dbReference type="Pfam" id="PF13640">
    <property type="entry name" value="2OG-FeII_Oxy_3"/>
    <property type="match status" value="1"/>
</dbReference>
<organism evidence="7 8">
    <name type="scientific">Elliptochloris bilobata</name>
    <dbReference type="NCBI Taxonomy" id="381761"/>
    <lineage>
        <taxon>Eukaryota</taxon>
        <taxon>Viridiplantae</taxon>
        <taxon>Chlorophyta</taxon>
        <taxon>core chlorophytes</taxon>
        <taxon>Trebouxiophyceae</taxon>
        <taxon>Trebouxiophyceae incertae sedis</taxon>
        <taxon>Elliptochloris clade</taxon>
        <taxon>Elliptochloris</taxon>
    </lineage>
</organism>
<dbReference type="GO" id="GO:0071456">
    <property type="term" value="P:cellular response to hypoxia"/>
    <property type="evidence" value="ECO:0007669"/>
    <property type="project" value="TreeGrafter"/>
</dbReference>
<gene>
    <name evidence="7" type="ORF">WJX81_007446</name>
</gene>
<feature type="domain" description="Prolyl 4-hydroxylase alpha subunit" evidence="6">
    <location>
        <begin position="114"/>
        <end position="319"/>
    </location>
</feature>
<dbReference type="InterPro" id="IPR006620">
    <property type="entry name" value="Pro_4_hyd_alph"/>
</dbReference>
<feature type="region of interest" description="Disordered" evidence="5">
    <location>
        <begin position="373"/>
        <end position="403"/>
    </location>
</feature>
<evidence type="ECO:0000256" key="4">
    <source>
        <dbReference type="ARBA" id="ARBA00023002"/>
    </source>
</evidence>
<reference evidence="7 8" key="1">
    <citation type="journal article" date="2024" name="Nat. Commun.">
        <title>Phylogenomics reveals the evolutionary origins of lichenization in chlorophyte algae.</title>
        <authorList>
            <person name="Puginier C."/>
            <person name="Libourel C."/>
            <person name="Otte J."/>
            <person name="Skaloud P."/>
            <person name="Haon M."/>
            <person name="Grisel S."/>
            <person name="Petersen M."/>
            <person name="Berrin J.G."/>
            <person name="Delaux P.M."/>
            <person name="Dal Grande F."/>
            <person name="Keller J."/>
        </authorList>
    </citation>
    <scope>NUCLEOTIDE SEQUENCE [LARGE SCALE GENOMIC DNA]</scope>
    <source>
        <strain evidence="7 8">SAG 245.80</strain>
    </source>
</reference>
<name>A0AAW1SKJ0_9CHLO</name>
<proteinExistence type="predicted"/>
<evidence type="ECO:0000259" key="6">
    <source>
        <dbReference type="SMART" id="SM00702"/>
    </source>
</evidence>
<dbReference type="EMBL" id="JALJOU010000001">
    <property type="protein sequence ID" value="KAK9846598.1"/>
    <property type="molecule type" value="Genomic_DNA"/>
</dbReference>